<keyword evidence="3" id="KW-1185">Reference proteome</keyword>
<keyword evidence="1" id="KW-0732">Signal</keyword>
<gene>
    <name evidence="2" type="ORF">SAMN05444581_12017</name>
</gene>
<dbReference type="RefSeq" id="WP_091685857.1">
    <property type="nucleotide sequence ID" value="NZ_FOSN01000020.1"/>
</dbReference>
<dbReference type="AlphaFoldDB" id="A0A1I4CBC3"/>
<sequence>MNLKAAVAAICLSAATPALAQEKPSGPPAASVVINQVQVAFIGSGAIGGGTLKFNGRSYPITVGGLGVGGFGASRLTAQGSVYGLSRREDFAGAYVQIRSGWALGDQGKGTLWLRNEKGVTMLLKTRREGLQLSLGADGVLIGFK</sequence>
<protein>
    <recommendedName>
        <fullName evidence="4">DUF1134 domain-containing protein</fullName>
    </recommendedName>
</protein>
<name>A0A1I4CBC3_9HYPH</name>
<evidence type="ECO:0000313" key="3">
    <source>
        <dbReference type="Proteomes" id="UP000198755"/>
    </source>
</evidence>
<feature type="signal peptide" evidence="1">
    <location>
        <begin position="1"/>
        <end position="20"/>
    </location>
</feature>
<evidence type="ECO:0000256" key="1">
    <source>
        <dbReference type="SAM" id="SignalP"/>
    </source>
</evidence>
<dbReference type="Proteomes" id="UP000198755">
    <property type="component" value="Unassembled WGS sequence"/>
</dbReference>
<dbReference type="EMBL" id="FOSN01000020">
    <property type="protein sequence ID" value="SFK78235.1"/>
    <property type="molecule type" value="Genomic_DNA"/>
</dbReference>
<dbReference type="OrthoDB" id="7068882at2"/>
<feature type="chain" id="PRO_5011630217" description="DUF1134 domain-containing protein" evidence="1">
    <location>
        <begin position="21"/>
        <end position="145"/>
    </location>
</feature>
<evidence type="ECO:0000313" key="2">
    <source>
        <dbReference type="EMBL" id="SFK78235.1"/>
    </source>
</evidence>
<proteinExistence type="predicted"/>
<accession>A0A1I4CBC3</accession>
<evidence type="ECO:0008006" key="4">
    <source>
        <dbReference type="Google" id="ProtNLM"/>
    </source>
</evidence>
<organism evidence="2 3">
    <name type="scientific">Methylocapsa palsarum</name>
    <dbReference type="NCBI Taxonomy" id="1612308"/>
    <lineage>
        <taxon>Bacteria</taxon>
        <taxon>Pseudomonadati</taxon>
        <taxon>Pseudomonadota</taxon>
        <taxon>Alphaproteobacteria</taxon>
        <taxon>Hyphomicrobiales</taxon>
        <taxon>Beijerinckiaceae</taxon>
        <taxon>Methylocapsa</taxon>
    </lineage>
</organism>
<dbReference type="STRING" id="1612308.SAMN05444581_12017"/>
<reference evidence="2 3" key="1">
    <citation type="submission" date="2016-10" db="EMBL/GenBank/DDBJ databases">
        <authorList>
            <person name="de Groot N.N."/>
        </authorList>
    </citation>
    <scope>NUCLEOTIDE SEQUENCE [LARGE SCALE GENOMIC DNA]</scope>
    <source>
        <strain evidence="2 3">NE2</strain>
    </source>
</reference>